<reference evidence="3" key="1">
    <citation type="journal article" date="2019" name="Int. J. Syst. Evol. Microbiol.">
        <title>The Global Catalogue of Microorganisms (GCM) 10K type strain sequencing project: providing services to taxonomists for standard genome sequencing and annotation.</title>
        <authorList>
            <consortium name="The Broad Institute Genomics Platform"/>
            <consortium name="The Broad Institute Genome Sequencing Center for Infectious Disease"/>
            <person name="Wu L."/>
            <person name="Ma J."/>
        </authorList>
    </citation>
    <scope>NUCLEOTIDE SEQUENCE [LARGE SCALE GENOMIC DNA]</scope>
    <source>
        <strain evidence="3">JCM 3369</strain>
    </source>
</reference>
<evidence type="ECO:0000313" key="3">
    <source>
        <dbReference type="Proteomes" id="UP001595955"/>
    </source>
</evidence>
<dbReference type="GO" id="GO:0016787">
    <property type="term" value="F:hydrolase activity"/>
    <property type="evidence" value="ECO:0007669"/>
    <property type="project" value="UniProtKB-KW"/>
</dbReference>
<dbReference type="EMBL" id="JBHSGF010000008">
    <property type="protein sequence ID" value="MFC4555916.1"/>
    <property type="molecule type" value="Genomic_DNA"/>
</dbReference>
<dbReference type="InterPro" id="IPR029058">
    <property type="entry name" value="AB_hydrolase_fold"/>
</dbReference>
<proteinExistence type="predicted"/>
<dbReference type="PANTHER" id="PTHR43433">
    <property type="entry name" value="HYDROLASE, ALPHA/BETA FOLD FAMILY PROTEIN"/>
    <property type="match status" value="1"/>
</dbReference>
<dbReference type="InterPro" id="IPR050471">
    <property type="entry name" value="AB_hydrolase"/>
</dbReference>
<keyword evidence="2" id="KW-0378">Hydrolase</keyword>
<feature type="domain" description="AB hydrolase-1" evidence="1">
    <location>
        <begin position="24"/>
        <end position="255"/>
    </location>
</feature>
<dbReference type="Proteomes" id="UP001595955">
    <property type="component" value="Unassembled WGS sequence"/>
</dbReference>
<dbReference type="PANTHER" id="PTHR43433:SF5">
    <property type="entry name" value="AB HYDROLASE-1 DOMAIN-CONTAINING PROTEIN"/>
    <property type="match status" value="1"/>
</dbReference>
<dbReference type="InterPro" id="IPR000073">
    <property type="entry name" value="AB_hydrolase_1"/>
</dbReference>
<sequence length="276" mass="28571">MLIRLDDGRTLQVHDTGGSDDDVTVLWHHGSPQTGALLPPLVAATAERGMRLISYARPGYAASTAAPGRTVASAADDVVLVLDALGIDTVATVGASGGAPHALACAALLPDRVTAVVSLAGLAPLHSHPTWSAGMRAEGALRAALEGRAARARYAETDEFDPDSFTEGDWAALEGPWSSLGADAGQAEAGGPDGLIDDDVAFASPWGFDPATIEPPVLVVHGGHDRMVPASHSEWLIRTLPHAELWYRPRDGHVSVLAALPLTLDWITATTAGTGP</sequence>
<name>A0ABV9DAW8_9MICO</name>
<dbReference type="RefSeq" id="WP_122823455.1">
    <property type="nucleotide sequence ID" value="NZ_CP033325.1"/>
</dbReference>
<dbReference type="SUPFAM" id="SSF53474">
    <property type="entry name" value="alpha/beta-Hydrolases"/>
    <property type="match status" value="1"/>
</dbReference>
<evidence type="ECO:0000313" key="2">
    <source>
        <dbReference type="EMBL" id="MFC4555916.1"/>
    </source>
</evidence>
<comment type="caution">
    <text evidence="2">The sequence shown here is derived from an EMBL/GenBank/DDBJ whole genome shotgun (WGS) entry which is preliminary data.</text>
</comment>
<gene>
    <name evidence="2" type="ORF">ACFO3F_11715</name>
</gene>
<keyword evidence="3" id="KW-1185">Reference proteome</keyword>
<organism evidence="2 3">
    <name type="scientific">Georgenia faecalis</name>
    <dbReference type="NCBI Taxonomy" id="2483799"/>
    <lineage>
        <taxon>Bacteria</taxon>
        <taxon>Bacillati</taxon>
        <taxon>Actinomycetota</taxon>
        <taxon>Actinomycetes</taxon>
        <taxon>Micrococcales</taxon>
        <taxon>Bogoriellaceae</taxon>
        <taxon>Georgenia</taxon>
    </lineage>
</organism>
<dbReference type="Pfam" id="PF00561">
    <property type="entry name" value="Abhydrolase_1"/>
    <property type="match status" value="1"/>
</dbReference>
<accession>A0ABV9DAW8</accession>
<dbReference type="Gene3D" id="3.40.50.1820">
    <property type="entry name" value="alpha/beta hydrolase"/>
    <property type="match status" value="1"/>
</dbReference>
<dbReference type="PRINTS" id="PR00111">
    <property type="entry name" value="ABHYDROLASE"/>
</dbReference>
<protein>
    <submittedName>
        <fullName evidence="2">Alpha/beta fold hydrolase</fullName>
    </submittedName>
</protein>
<evidence type="ECO:0000259" key="1">
    <source>
        <dbReference type="Pfam" id="PF00561"/>
    </source>
</evidence>